<evidence type="ECO:0000256" key="7">
    <source>
        <dbReference type="ARBA" id="ARBA00024033"/>
    </source>
</evidence>
<dbReference type="STRING" id="1489064.WH96_19990"/>
<keyword evidence="4 8" id="KW-0812">Transmembrane</keyword>
<comment type="subcellular location">
    <subcellularLocation>
        <location evidence="1">Cell membrane</location>
        <topology evidence="1">Multi-pass membrane protein</topology>
    </subcellularLocation>
</comment>
<dbReference type="AlphaFoldDB" id="A0A0H2MQN5"/>
<dbReference type="OrthoDB" id="7679563at2"/>
<keyword evidence="2" id="KW-1003">Cell membrane</keyword>
<comment type="caution">
    <text evidence="9">The sequence shown here is derived from an EMBL/GenBank/DDBJ whole genome shotgun (WGS) entry which is preliminary data.</text>
</comment>
<dbReference type="Proteomes" id="UP000035444">
    <property type="component" value="Unassembled WGS sequence"/>
</dbReference>
<organism evidence="9 10">
    <name type="scientific">Kiloniella spongiae</name>
    <dbReference type="NCBI Taxonomy" id="1489064"/>
    <lineage>
        <taxon>Bacteria</taxon>
        <taxon>Pseudomonadati</taxon>
        <taxon>Pseudomonadota</taxon>
        <taxon>Alphaproteobacteria</taxon>
        <taxon>Rhodospirillales</taxon>
        <taxon>Kiloniellaceae</taxon>
        <taxon>Kiloniella</taxon>
    </lineage>
</organism>
<evidence type="ECO:0000256" key="2">
    <source>
        <dbReference type="ARBA" id="ARBA00022475"/>
    </source>
</evidence>
<dbReference type="Pfam" id="PF09594">
    <property type="entry name" value="GT87"/>
    <property type="match status" value="1"/>
</dbReference>
<evidence type="ECO:0008006" key="11">
    <source>
        <dbReference type="Google" id="ProtNLM"/>
    </source>
</evidence>
<name>A0A0H2MQN5_9PROT</name>
<feature type="transmembrane region" description="Helical" evidence="8">
    <location>
        <begin position="391"/>
        <end position="408"/>
    </location>
</feature>
<evidence type="ECO:0000256" key="3">
    <source>
        <dbReference type="ARBA" id="ARBA00022679"/>
    </source>
</evidence>
<evidence type="ECO:0000313" key="9">
    <source>
        <dbReference type="EMBL" id="KLN58980.1"/>
    </source>
</evidence>
<feature type="transmembrane region" description="Helical" evidence="8">
    <location>
        <begin position="148"/>
        <end position="173"/>
    </location>
</feature>
<keyword evidence="6 8" id="KW-0472">Membrane</keyword>
<evidence type="ECO:0000313" key="10">
    <source>
        <dbReference type="Proteomes" id="UP000035444"/>
    </source>
</evidence>
<evidence type="ECO:0000256" key="1">
    <source>
        <dbReference type="ARBA" id="ARBA00004651"/>
    </source>
</evidence>
<dbReference type="EMBL" id="LAQL01000022">
    <property type="protein sequence ID" value="KLN58980.1"/>
    <property type="molecule type" value="Genomic_DNA"/>
</dbReference>
<feature type="transmembrane region" description="Helical" evidence="8">
    <location>
        <begin position="214"/>
        <end position="233"/>
    </location>
</feature>
<comment type="similarity">
    <text evidence="7">Belongs to the glycosyltransferase 87 family.</text>
</comment>
<accession>A0A0H2MQN5</accession>
<feature type="transmembrane region" description="Helical" evidence="8">
    <location>
        <begin position="359"/>
        <end position="379"/>
    </location>
</feature>
<keyword evidence="3" id="KW-0808">Transferase</keyword>
<dbReference type="GO" id="GO:0016758">
    <property type="term" value="F:hexosyltransferase activity"/>
    <property type="evidence" value="ECO:0007669"/>
    <property type="project" value="InterPro"/>
</dbReference>
<feature type="transmembrane region" description="Helical" evidence="8">
    <location>
        <begin position="110"/>
        <end position="128"/>
    </location>
</feature>
<keyword evidence="10" id="KW-1185">Reference proteome</keyword>
<feature type="transmembrane region" description="Helical" evidence="8">
    <location>
        <begin position="278"/>
        <end position="299"/>
    </location>
</feature>
<gene>
    <name evidence="9" type="ORF">WH96_19990</name>
</gene>
<evidence type="ECO:0000256" key="6">
    <source>
        <dbReference type="ARBA" id="ARBA00023136"/>
    </source>
</evidence>
<protein>
    <recommendedName>
        <fullName evidence="11">DUF2029 domain-containing protein</fullName>
    </recommendedName>
</protein>
<evidence type="ECO:0000256" key="4">
    <source>
        <dbReference type="ARBA" id="ARBA00022692"/>
    </source>
</evidence>
<keyword evidence="5 8" id="KW-1133">Transmembrane helix</keyword>
<proteinExistence type="inferred from homology"/>
<feature type="transmembrane region" description="Helical" evidence="8">
    <location>
        <begin position="254"/>
        <end position="272"/>
    </location>
</feature>
<dbReference type="GO" id="GO:0005886">
    <property type="term" value="C:plasma membrane"/>
    <property type="evidence" value="ECO:0007669"/>
    <property type="project" value="UniProtKB-SubCell"/>
</dbReference>
<reference evidence="9 10" key="1">
    <citation type="submission" date="2015-03" db="EMBL/GenBank/DDBJ databases">
        <title>Genome Sequence of Kiloniella spongiae MEBiC09566, isolated from a marine sponge.</title>
        <authorList>
            <person name="Shao Z."/>
            <person name="Wang L."/>
            <person name="Li X."/>
        </authorList>
    </citation>
    <scope>NUCLEOTIDE SEQUENCE [LARGE SCALE GENOMIC DNA]</scope>
    <source>
        <strain evidence="9 10">MEBiC09566</strain>
    </source>
</reference>
<feature type="transmembrane region" description="Helical" evidence="8">
    <location>
        <begin position="185"/>
        <end position="208"/>
    </location>
</feature>
<sequence>MAVLTLTFHIISIIAGTGLQTYFKVPLGADFLAFYTGGVFYLNDTLETIYDLAYLHSGFGQAPEIYFPNQLDFQQQLIGPDLLAHSPFVNPPFAALIYVPFSWLDYVPAYIAWTIFNLLALFIASQIIKSELTWFKNLPSYKVYLGCFLFFPTIACFLYSQATPIVLVLYCLCYRNLRNGNEFSAGFFLGMLAFKPQLAIGLAFVLLIKWRWRSLLGGITSVSLILGYSYLFMPDEMQAFLKISPSLTDFIRSTYYPTWGISSFFGFSVLLFDSLNPAISNILTATLTLGTLSLLLRLWKNTKWLENKTQWDIAMAMTFSWGILISPHLFYYDLMLLLLPISIVVQRIHYIYSKNNQIILWIIVLYISTYLGSQISVAQLEIMKLIKLPEISFQIITPVILYWGYLLYKVVMSPSGTLAETPAKCLPKHET</sequence>
<dbReference type="RefSeq" id="WP_156176876.1">
    <property type="nucleotide sequence ID" value="NZ_LAQL01000022.1"/>
</dbReference>
<evidence type="ECO:0000256" key="5">
    <source>
        <dbReference type="ARBA" id="ARBA00022989"/>
    </source>
</evidence>
<evidence type="ECO:0000256" key="8">
    <source>
        <dbReference type="SAM" id="Phobius"/>
    </source>
</evidence>
<dbReference type="InterPro" id="IPR018584">
    <property type="entry name" value="GT87"/>
</dbReference>